<dbReference type="PANTHER" id="PTHR47510:SF3">
    <property type="entry name" value="ENDO_EXONUCLEASE_PHOSPHATASE DOMAIN-CONTAINING PROTEIN"/>
    <property type="match status" value="1"/>
</dbReference>
<protein>
    <submittedName>
        <fullName evidence="1">Uncharacterized protein</fullName>
    </submittedName>
</protein>
<dbReference type="OrthoDB" id="1729993at2759"/>
<organism evidence="1 2">
    <name type="scientific">Solanum commersonii</name>
    <name type="common">Commerson's wild potato</name>
    <name type="synonym">Commerson's nightshade</name>
    <dbReference type="NCBI Taxonomy" id="4109"/>
    <lineage>
        <taxon>Eukaryota</taxon>
        <taxon>Viridiplantae</taxon>
        <taxon>Streptophyta</taxon>
        <taxon>Embryophyta</taxon>
        <taxon>Tracheophyta</taxon>
        <taxon>Spermatophyta</taxon>
        <taxon>Magnoliopsida</taxon>
        <taxon>eudicotyledons</taxon>
        <taxon>Gunneridae</taxon>
        <taxon>Pentapetalae</taxon>
        <taxon>asterids</taxon>
        <taxon>lamiids</taxon>
        <taxon>Solanales</taxon>
        <taxon>Solanaceae</taxon>
        <taxon>Solanoideae</taxon>
        <taxon>Solaneae</taxon>
        <taxon>Solanum</taxon>
    </lineage>
</organism>
<dbReference type="AlphaFoldDB" id="A0A9J5XW98"/>
<name>A0A9J5XW98_SOLCO</name>
<dbReference type="EMBL" id="JACXVP010000008">
    <property type="protein sequence ID" value="KAG5591887.1"/>
    <property type="molecule type" value="Genomic_DNA"/>
</dbReference>
<sequence length="172" mass="20314">MTTSVDVEGIGGGMEKFKAKKVLYAKANVKLAVTTVKKTTFERLYIELRDKGKDKKFYGLEKSTLRNIRILSLLGVLRLKEVKHTISKMSRQKMTRLDQTLVEIWKSTNKVGLKWLTKLFNVIFQKAKMPEEWMWSTMVPLYKNKGDIQNCKYHKDIKLLSYTMKDWREWSR</sequence>
<evidence type="ECO:0000313" key="2">
    <source>
        <dbReference type="Proteomes" id="UP000824120"/>
    </source>
</evidence>
<comment type="caution">
    <text evidence="1">The sequence shown here is derived from an EMBL/GenBank/DDBJ whole genome shotgun (WGS) entry which is preliminary data.</text>
</comment>
<gene>
    <name evidence="1" type="ORF">H5410_042401</name>
</gene>
<keyword evidence="2" id="KW-1185">Reference proteome</keyword>
<reference evidence="1 2" key="1">
    <citation type="submission" date="2020-09" db="EMBL/GenBank/DDBJ databases">
        <title>De no assembly of potato wild relative species, Solanum commersonii.</title>
        <authorList>
            <person name="Cho K."/>
        </authorList>
    </citation>
    <scope>NUCLEOTIDE SEQUENCE [LARGE SCALE GENOMIC DNA]</scope>
    <source>
        <strain evidence="1">LZ3.2</strain>
        <tissue evidence="1">Leaf</tissue>
    </source>
</reference>
<evidence type="ECO:0000313" key="1">
    <source>
        <dbReference type="EMBL" id="KAG5591887.1"/>
    </source>
</evidence>
<proteinExistence type="predicted"/>
<accession>A0A9J5XW98</accession>
<dbReference type="Proteomes" id="UP000824120">
    <property type="component" value="Chromosome 8"/>
</dbReference>
<dbReference type="PANTHER" id="PTHR47510">
    <property type="entry name" value="REVERSE TRANSCRIPTASE DOMAIN-CONTAINING PROTEIN"/>
    <property type="match status" value="1"/>
</dbReference>